<feature type="transmembrane region" description="Helical" evidence="19">
    <location>
        <begin position="180"/>
        <end position="201"/>
    </location>
</feature>
<evidence type="ECO:0000256" key="2">
    <source>
        <dbReference type="ARBA" id="ARBA00004651"/>
    </source>
</evidence>
<sequence length="259" mass="27828">MPEPGIGMRWRSECRYFFVALGYFTRVPVPRRIGYAVGDLDQAARYFPLIGVCVGALAAGVYLLAARIWPPGVAVLLSMAASLVATGAFHEDGLADSCDGFGGGYTREDVLRIMRDSRIGSFGAVALVLALALKWQALAALPPLRAAWTLLAAHAASRVAAVSLLMTLDYAREEGKARPVAQRMSASAFGFAALCGLPWLFWPDWRAGLAALAALLVVRALLARYLRRRLGGYTGDCLGFAQQLSELAIYLTVLGWTSS</sequence>
<evidence type="ECO:0000256" key="7">
    <source>
        <dbReference type="ARBA" id="ARBA00022475"/>
    </source>
</evidence>
<feature type="transmembrane region" description="Helical" evidence="19">
    <location>
        <begin position="46"/>
        <end position="69"/>
    </location>
</feature>
<dbReference type="InterPro" id="IPR003805">
    <property type="entry name" value="CobS"/>
</dbReference>
<evidence type="ECO:0000256" key="11">
    <source>
        <dbReference type="ARBA" id="ARBA00022842"/>
    </source>
</evidence>
<evidence type="ECO:0000256" key="13">
    <source>
        <dbReference type="ARBA" id="ARBA00023136"/>
    </source>
</evidence>
<keyword evidence="12 19" id="KW-1133">Transmembrane helix</keyword>
<feature type="transmembrane region" description="Helical" evidence="19">
    <location>
        <begin position="122"/>
        <end position="141"/>
    </location>
</feature>
<comment type="similarity">
    <text evidence="4 19">Belongs to the CobS family.</text>
</comment>
<keyword evidence="7 19" id="KW-1003">Cell membrane</keyword>
<dbReference type="GO" id="GO:0009236">
    <property type="term" value="P:cobalamin biosynthetic process"/>
    <property type="evidence" value="ECO:0007669"/>
    <property type="project" value="UniProtKB-UniRule"/>
</dbReference>
<dbReference type="PANTHER" id="PTHR34148">
    <property type="entry name" value="ADENOSYLCOBINAMIDE-GDP RIBAZOLETRANSFERASE"/>
    <property type="match status" value="1"/>
</dbReference>
<keyword evidence="8 19" id="KW-0169">Cobalamin biosynthesis</keyword>
<evidence type="ECO:0000256" key="1">
    <source>
        <dbReference type="ARBA" id="ARBA00001946"/>
    </source>
</evidence>
<dbReference type="HAMAP" id="MF_00719">
    <property type="entry name" value="CobS"/>
    <property type="match status" value="1"/>
</dbReference>
<evidence type="ECO:0000256" key="15">
    <source>
        <dbReference type="ARBA" id="ARBA00032605"/>
    </source>
</evidence>
<dbReference type="RefSeq" id="WP_164466888.1">
    <property type="nucleotide sequence ID" value="NZ_CADEVX010000009.1"/>
</dbReference>
<name>A0AB38TNS0_BURGA</name>
<evidence type="ECO:0000256" key="9">
    <source>
        <dbReference type="ARBA" id="ARBA00022679"/>
    </source>
</evidence>
<comment type="cofactor">
    <cofactor evidence="1 19">
        <name>Mg(2+)</name>
        <dbReference type="ChEBI" id="CHEBI:18420"/>
    </cofactor>
</comment>
<keyword evidence="9 19" id="KW-0808">Transferase</keyword>
<dbReference type="NCBIfam" id="TIGR00317">
    <property type="entry name" value="cobS"/>
    <property type="match status" value="1"/>
</dbReference>
<evidence type="ECO:0000256" key="19">
    <source>
        <dbReference type="HAMAP-Rule" id="MF_00719"/>
    </source>
</evidence>
<dbReference type="EMBL" id="CP104214">
    <property type="protein sequence ID" value="UWX69522.1"/>
    <property type="molecule type" value="Genomic_DNA"/>
</dbReference>
<keyword evidence="13 19" id="KW-0472">Membrane</keyword>
<evidence type="ECO:0000256" key="5">
    <source>
        <dbReference type="ARBA" id="ARBA00013200"/>
    </source>
</evidence>
<evidence type="ECO:0000256" key="14">
    <source>
        <dbReference type="ARBA" id="ARBA00025228"/>
    </source>
</evidence>
<feature type="transmembrane region" description="Helical" evidence="19">
    <location>
        <begin position="207"/>
        <end position="226"/>
    </location>
</feature>
<accession>A0AB38TNS0</accession>
<evidence type="ECO:0000256" key="16">
    <source>
        <dbReference type="ARBA" id="ARBA00032853"/>
    </source>
</evidence>
<organism evidence="20 21">
    <name type="scientific">Burkholderia gladioli</name>
    <name type="common">Pseudomonas marginata</name>
    <name type="synonym">Phytomonas marginata</name>
    <dbReference type="NCBI Taxonomy" id="28095"/>
    <lineage>
        <taxon>Bacteria</taxon>
        <taxon>Pseudomonadati</taxon>
        <taxon>Pseudomonadota</taxon>
        <taxon>Betaproteobacteria</taxon>
        <taxon>Burkholderiales</taxon>
        <taxon>Burkholderiaceae</taxon>
        <taxon>Burkholderia</taxon>
    </lineage>
</organism>
<evidence type="ECO:0000256" key="17">
    <source>
        <dbReference type="ARBA" id="ARBA00048623"/>
    </source>
</evidence>
<feature type="transmembrane region" description="Helical" evidence="19">
    <location>
        <begin position="147"/>
        <end position="168"/>
    </location>
</feature>
<dbReference type="NCBIfam" id="NF001277">
    <property type="entry name" value="PRK00235.1-3"/>
    <property type="match status" value="1"/>
</dbReference>
<comment type="subcellular location">
    <subcellularLocation>
        <location evidence="2 19">Cell membrane</location>
        <topology evidence="2 19">Multi-pass membrane protein</topology>
    </subcellularLocation>
</comment>
<dbReference type="EC" id="2.7.8.26" evidence="5 19"/>
<evidence type="ECO:0000256" key="12">
    <source>
        <dbReference type="ARBA" id="ARBA00022989"/>
    </source>
</evidence>
<evidence type="ECO:0000256" key="3">
    <source>
        <dbReference type="ARBA" id="ARBA00004663"/>
    </source>
</evidence>
<dbReference type="Pfam" id="PF02654">
    <property type="entry name" value="CobS"/>
    <property type="match status" value="1"/>
</dbReference>
<proteinExistence type="inferred from homology"/>
<evidence type="ECO:0000256" key="18">
    <source>
        <dbReference type="ARBA" id="ARBA00049504"/>
    </source>
</evidence>
<evidence type="ECO:0000313" key="20">
    <source>
        <dbReference type="EMBL" id="UWX69522.1"/>
    </source>
</evidence>
<dbReference type="AlphaFoldDB" id="A0AB38TNS0"/>
<dbReference type="PANTHER" id="PTHR34148:SF1">
    <property type="entry name" value="ADENOSYLCOBINAMIDE-GDP RIBAZOLETRANSFERASE"/>
    <property type="match status" value="1"/>
</dbReference>
<evidence type="ECO:0000256" key="10">
    <source>
        <dbReference type="ARBA" id="ARBA00022692"/>
    </source>
</evidence>
<evidence type="ECO:0000256" key="4">
    <source>
        <dbReference type="ARBA" id="ARBA00010561"/>
    </source>
</evidence>
<comment type="pathway">
    <text evidence="3 19">Cofactor biosynthesis; adenosylcobalamin biosynthesis; adenosylcobalamin from cob(II)yrinate a,c-diamide: step 7/7.</text>
</comment>
<keyword evidence="10 19" id="KW-0812">Transmembrane</keyword>
<protein>
    <recommendedName>
        <fullName evidence="6 19">Adenosylcobinamide-GDP ribazoletransferase</fullName>
        <ecNumber evidence="5 19">2.7.8.26</ecNumber>
    </recommendedName>
    <alternativeName>
        <fullName evidence="16 19">Cobalamin synthase</fullName>
    </alternativeName>
    <alternativeName>
        <fullName evidence="15 19">Cobalamin-5'-phosphate synthase</fullName>
    </alternativeName>
</protein>
<comment type="catalytic activity">
    <reaction evidence="18 19">
        <text>alpha-ribazole 5'-phosphate + adenosylcob(III)inamide-GDP = adenosylcob(III)alamin 5'-phosphate + GMP + H(+)</text>
        <dbReference type="Rhea" id="RHEA:23560"/>
        <dbReference type="ChEBI" id="CHEBI:15378"/>
        <dbReference type="ChEBI" id="CHEBI:57918"/>
        <dbReference type="ChEBI" id="CHEBI:58115"/>
        <dbReference type="ChEBI" id="CHEBI:60487"/>
        <dbReference type="ChEBI" id="CHEBI:60493"/>
        <dbReference type="EC" id="2.7.8.26"/>
    </reaction>
</comment>
<evidence type="ECO:0000313" key="21">
    <source>
        <dbReference type="Proteomes" id="UP001059745"/>
    </source>
</evidence>
<comment type="function">
    <text evidence="14 19">Joins adenosylcobinamide-GDP and alpha-ribazole to generate adenosylcobalamin (Ado-cobalamin). Also synthesizes adenosylcobalamin 5'-phosphate from adenosylcobinamide-GDP and alpha-ribazole 5'-phosphate.</text>
</comment>
<dbReference type="GO" id="GO:0008818">
    <property type="term" value="F:cobalamin 5'-phosphate synthase activity"/>
    <property type="evidence" value="ECO:0007669"/>
    <property type="project" value="UniProtKB-UniRule"/>
</dbReference>
<dbReference type="Proteomes" id="UP001059745">
    <property type="component" value="Chromosome 1"/>
</dbReference>
<evidence type="ECO:0000256" key="8">
    <source>
        <dbReference type="ARBA" id="ARBA00022573"/>
    </source>
</evidence>
<comment type="catalytic activity">
    <reaction evidence="17 19">
        <text>alpha-ribazole + adenosylcob(III)inamide-GDP = adenosylcob(III)alamin + GMP + H(+)</text>
        <dbReference type="Rhea" id="RHEA:16049"/>
        <dbReference type="ChEBI" id="CHEBI:10329"/>
        <dbReference type="ChEBI" id="CHEBI:15378"/>
        <dbReference type="ChEBI" id="CHEBI:18408"/>
        <dbReference type="ChEBI" id="CHEBI:58115"/>
        <dbReference type="ChEBI" id="CHEBI:60487"/>
        <dbReference type="EC" id="2.7.8.26"/>
    </reaction>
</comment>
<evidence type="ECO:0000256" key="6">
    <source>
        <dbReference type="ARBA" id="ARBA00015850"/>
    </source>
</evidence>
<reference evidence="20" key="1">
    <citation type="submission" date="2022-09" db="EMBL/GenBank/DDBJ databases">
        <title>Genomic of Burkholderia gladioli.</title>
        <authorList>
            <person name="Wu H."/>
        </authorList>
    </citation>
    <scope>NUCLEOTIDE SEQUENCE</scope>
    <source>
        <strain evidence="20">ZN-S4</strain>
    </source>
</reference>
<dbReference type="GO" id="GO:0051073">
    <property type="term" value="F:adenosylcobinamide-GDP ribazoletransferase activity"/>
    <property type="evidence" value="ECO:0007669"/>
    <property type="project" value="UniProtKB-UniRule"/>
</dbReference>
<gene>
    <name evidence="19" type="primary">cobS</name>
    <name evidence="20" type="ORF">NYZ96_15130</name>
</gene>
<keyword evidence="11 19" id="KW-0460">Magnesium</keyword>
<dbReference type="GO" id="GO:0005886">
    <property type="term" value="C:plasma membrane"/>
    <property type="evidence" value="ECO:0007669"/>
    <property type="project" value="UniProtKB-SubCell"/>
</dbReference>